<dbReference type="OrthoDB" id="100605at2"/>
<dbReference type="GO" id="GO:0042277">
    <property type="term" value="F:peptide binding"/>
    <property type="evidence" value="ECO:0007669"/>
    <property type="project" value="TreeGrafter"/>
</dbReference>
<dbReference type="InterPro" id="IPR027268">
    <property type="entry name" value="Peptidase_M4/M1_CTD_sf"/>
</dbReference>
<dbReference type="GO" id="GO:0070006">
    <property type="term" value="F:metalloaminopeptidase activity"/>
    <property type="evidence" value="ECO:0007669"/>
    <property type="project" value="TreeGrafter"/>
</dbReference>
<dbReference type="GO" id="GO:0016020">
    <property type="term" value="C:membrane"/>
    <property type="evidence" value="ECO:0007669"/>
    <property type="project" value="TreeGrafter"/>
</dbReference>
<sequence length="550" mass="63346">MVIYKLPYLIILACVCQLQLSAQQIKVPSKTDSLKGSITIGREWWDLKHYAIDIHPDFIKKSLTGRNKIAFKVLQENRNAMMQIDLQSPLVIDSAIFGGQKVSIERVGEAWFLKLPNLKMKAELAVDIYYSGTPKESFNPPWDSGISWTTDSLGRPWITMGVQGLGASVWLPCKEHQSDEPEEGMSISITIPDSLTAVANGRLQRVTTNIKGTSTYEWAVHSPINNYGIAFYVGKYTEVNDVYKGEKGSLDTDYWVLDYNKHKVQSYLKIEAIKTLEAFEHWFGPYPFYKDSFKMVETPYPGMEHQSAIAYGNGFKYGRVKANNLSYWDLKTDRLIVHEIAHEWFGNSVTTNDITEQWIHEGFAGYAEELFIEYQYGKKAANEFFEARTVGKTKNVEPLIRRYGIFETGGSYVYLRGWKLVHMLRTIVDNDEKFRKILRKICNRFYHESISSAQLESLFTKLSGRDLRLVFNQYLRTSNVPVLEYQLVGDTLRFRYTNCIPKFTMPIKTNLTGKQWLFPTTSWTELKLNTFNNSTLHLAADFYVEVKNSN</sequence>
<proteinExistence type="predicted"/>
<dbReference type="InterPro" id="IPR050344">
    <property type="entry name" value="Peptidase_M1_aminopeptidases"/>
</dbReference>
<reference evidence="2 3" key="1">
    <citation type="submission" date="2019-02" db="EMBL/GenBank/DDBJ databases">
        <title>Pedobacter sp. RP-1-14 sp. nov., isolated from Arctic soil.</title>
        <authorList>
            <person name="Dahal R.H."/>
        </authorList>
    </citation>
    <scope>NUCLEOTIDE SEQUENCE [LARGE SCALE GENOMIC DNA]</scope>
    <source>
        <strain evidence="2 3">RP-1-14</strain>
    </source>
</reference>
<dbReference type="GO" id="GO:0005737">
    <property type="term" value="C:cytoplasm"/>
    <property type="evidence" value="ECO:0007669"/>
    <property type="project" value="TreeGrafter"/>
</dbReference>
<evidence type="ECO:0000313" key="2">
    <source>
        <dbReference type="EMBL" id="TCD00536.1"/>
    </source>
</evidence>
<dbReference type="GO" id="GO:0008270">
    <property type="term" value="F:zinc ion binding"/>
    <property type="evidence" value="ECO:0007669"/>
    <property type="project" value="InterPro"/>
</dbReference>
<dbReference type="GO" id="GO:0043171">
    <property type="term" value="P:peptide catabolic process"/>
    <property type="evidence" value="ECO:0007669"/>
    <property type="project" value="TreeGrafter"/>
</dbReference>
<dbReference type="SUPFAM" id="SSF55486">
    <property type="entry name" value="Metalloproteases ('zincins'), catalytic domain"/>
    <property type="match status" value="1"/>
</dbReference>
<comment type="caution">
    <text evidence="2">The sequence shown here is derived from an EMBL/GenBank/DDBJ whole genome shotgun (WGS) entry which is preliminary data.</text>
</comment>
<dbReference type="EMBL" id="SJSL01000003">
    <property type="protein sequence ID" value="TCD00536.1"/>
    <property type="molecule type" value="Genomic_DNA"/>
</dbReference>
<dbReference type="Proteomes" id="UP000293347">
    <property type="component" value="Unassembled WGS sequence"/>
</dbReference>
<dbReference type="AlphaFoldDB" id="A0A4R0NJ47"/>
<accession>A0A4R0NJ47</accession>
<evidence type="ECO:0000313" key="3">
    <source>
        <dbReference type="Proteomes" id="UP000293347"/>
    </source>
</evidence>
<dbReference type="CDD" id="cd09603">
    <property type="entry name" value="M1_APN_like"/>
    <property type="match status" value="1"/>
</dbReference>
<dbReference type="PANTHER" id="PTHR11533:SF174">
    <property type="entry name" value="PUROMYCIN-SENSITIVE AMINOPEPTIDASE-RELATED"/>
    <property type="match status" value="1"/>
</dbReference>
<organism evidence="2 3">
    <name type="scientific">Pedobacter psychroterrae</name>
    <dbReference type="NCBI Taxonomy" id="2530453"/>
    <lineage>
        <taxon>Bacteria</taxon>
        <taxon>Pseudomonadati</taxon>
        <taxon>Bacteroidota</taxon>
        <taxon>Sphingobacteriia</taxon>
        <taxon>Sphingobacteriales</taxon>
        <taxon>Sphingobacteriaceae</taxon>
        <taxon>Pedobacter</taxon>
    </lineage>
</organism>
<name>A0A4R0NJ47_9SPHI</name>
<dbReference type="SUPFAM" id="SSF63737">
    <property type="entry name" value="Leukotriene A4 hydrolase N-terminal domain"/>
    <property type="match status" value="1"/>
</dbReference>
<dbReference type="InterPro" id="IPR042097">
    <property type="entry name" value="Aminopeptidase_N-like_N_sf"/>
</dbReference>
<dbReference type="Gene3D" id="2.60.40.1730">
    <property type="entry name" value="tricorn interacting facor f3 domain"/>
    <property type="match status" value="1"/>
</dbReference>
<feature type="domain" description="Peptidase M1 membrane alanine aminopeptidase" evidence="1">
    <location>
        <begin position="273"/>
        <end position="474"/>
    </location>
</feature>
<dbReference type="Pfam" id="PF01433">
    <property type="entry name" value="Peptidase_M1"/>
    <property type="match status" value="1"/>
</dbReference>
<dbReference type="GO" id="GO:0005615">
    <property type="term" value="C:extracellular space"/>
    <property type="evidence" value="ECO:0007669"/>
    <property type="project" value="TreeGrafter"/>
</dbReference>
<gene>
    <name evidence="2" type="ORF">EZ437_15065</name>
</gene>
<dbReference type="InterPro" id="IPR014782">
    <property type="entry name" value="Peptidase_M1_dom"/>
</dbReference>
<evidence type="ECO:0000259" key="1">
    <source>
        <dbReference type="Pfam" id="PF01433"/>
    </source>
</evidence>
<keyword evidence="3" id="KW-1185">Reference proteome</keyword>
<protein>
    <submittedName>
        <fullName evidence="2">M1 family peptidase</fullName>
    </submittedName>
</protein>
<dbReference type="PANTHER" id="PTHR11533">
    <property type="entry name" value="PROTEASE M1 ZINC METALLOPROTEASE"/>
    <property type="match status" value="1"/>
</dbReference>
<dbReference type="Gene3D" id="1.10.390.10">
    <property type="entry name" value="Neutral Protease Domain 2"/>
    <property type="match status" value="1"/>
</dbReference>